<proteinExistence type="predicted"/>
<evidence type="ECO:0000313" key="1">
    <source>
        <dbReference type="EMBL" id="SFP54610.1"/>
    </source>
</evidence>
<name>A0A662ZII1_9GAMM</name>
<gene>
    <name evidence="1" type="ORF">SAMN02910344_01682</name>
</gene>
<dbReference type="OrthoDB" id="7605626at2"/>
<evidence type="ECO:0008006" key="3">
    <source>
        <dbReference type="Google" id="ProtNLM"/>
    </source>
</evidence>
<keyword evidence="2" id="KW-1185">Reference proteome</keyword>
<evidence type="ECO:0000313" key="2">
    <source>
        <dbReference type="Proteomes" id="UP000243745"/>
    </source>
</evidence>
<dbReference type="AlphaFoldDB" id="A0A662ZII1"/>
<organism evidence="1 2">
    <name type="scientific">Ruminobacter amylophilus</name>
    <dbReference type="NCBI Taxonomy" id="867"/>
    <lineage>
        <taxon>Bacteria</taxon>
        <taxon>Pseudomonadati</taxon>
        <taxon>Pseudomonadota</taxon>
        <taxon>Gammaproteobacteria</taxon>
        <taxon>Aeromonadales</taxon>
        <taxon>Succinivibrionaceae</taxon>
        <taxon>Ruminobacter</taxon>
    </lineage>
</organism>
<dbReference type="RefSeq" id="WP_093142794.1">
    <property type="nucleotide sequence ID" value="NZ_FOXF01000035.1"/>
</dbReference>
<reference evidence="1 2" key="1">
    <citation type="submission" date="2016-10" db="EMBL/GenBank/DDBJ databases">
        <authorList>
            <person name="Varghese N."/>
            <person name="Submissions S."/>
        </authorList>
    </citation>
    <scope>NUCLEOTIDE SEQUENCE [LARGE SCALE GENOMIC DNA]</scope>
    <source>
        <strain evidence="1 2">DSM 1361</strain>
    </source>
</reference>
<dbReference type="EMBL" id="FOXF01000035">
    <property type="protein sequence ID" value="SFP54610.1"/>
    <property type="molecule type" value="Genomic_DNA"/>
</dbReference>
<sequence>MQTEYRYITESLAINDYGSGDRELVSVNDGPGELDELFQRVGFYSASHDFRELCGFIRRFPKIGPYNALLLHIQRPGCTFVATAKEWKTDFNRTVKPGARPLVILRPFGPVNFVFDLQDTDGPDPFPEDLLEPFKIHDRSREAECRYALDRLLNAVPADGIAFYPSDFSTAAAGYIETAGIGSWQKFRGHQLKVHYNHVVSRNLPPVEMFASVLHELGHLYCGHLGTVDKRAWPDRKHITDAGIKEFEAECVSWIVCSRMGIDSESEKYLADYLDQNSRIPDISLEVILKAAGMIETRIKKGIPVPKSMKIS</sequence>
<dbReference type="Proteomes" id="UP000243745">
    <property type="component" value="Unassembled WGS sequence"/>
</dbReference>
<protein>
    <recommendedName>
        <fullName evidence="3">IrrE N-terminal-like domain-containing protein</fullName>
    </recommendedName>
</protein>
<accession>A0A662ZII1</accession>